<dbReference type="GO" id="GO:0005524">
    <property type="term" value="F:ATP binding"/>
    <property type="evidence" value="ECO:0007669"/>
    <property type="project" value="UniProtKB-UniRule"/>
</dbReference>
<dbReference type="InterPro" id="IPR005905">
    <property type="entry name" value="D_ala_D_ala"/>
</dbReference>
<keyword evidence="16 18" id="KW-0961">Cell wall biogenesis/degradation</keyword>
<evidence type="ECO:0000256" key="4">
    <source>
        <dbReference type="ARBA" id="ARBA00004752"/>
    </source>
</evidence>
<dbReference type="InterPro" id="IPR011761">
    <property type="entry name" value="ATP-grasp"/>
</dbReference>
<evidence type="ECO:0000256" key="8">
    <source>
        <dbReference type="ARBA" id="ARBA00022598"/>
    </source>
</evidence>
<evidence type="ECO:0000256" key="20">
    <source>
        <dbReference type="PIRSR" id="PIRSR039102-3"/>
    </source>
</evidence>
<feature type="domain" description="ATP-grasp" evidence="22">
    <location>
        <begin position="115"/>
        <end position="314"/>
    </location>
</feature>
<dbReference type="InterPro" id="IPR000291">
    <property type="entry name" value="D-Ala_lig_Van_CS"/>
</dbReference>
<dbReference type="PIRSF" id="PIRSF039102">
    <property type="entry name" value="Ddl/VanB"/>
    <property type="match status" value="1"/>
</dbReference>
<dbReference type="GO" id="GO:0005829">
    <property type="term" value="C:cytosol"/>
    <property type="evidence" value="ECO:0007669"/>
    <property type="project" value="TreeGrafter"/>
</dbReference>
<feature type="binding site" evidence="20">
    <location>
        <position position="281"/>
    </location>
    <ligand>
        <name>Mg(2+)</name>
        <dbReference type="ChEBI" id="CHEBI:18420"/>
        <label>1</label>
    </ligand>
</feature>
<dbReference type="PANTHER" id="PTHR23132:SF23">
    <property type="entry name" value="D-ALANINE--D-ALANINE LIGASE B"/>
    <property type="match status" value="1"/>
</dbReference>
<dbReference type="UniPathway" id="UPA00219"/>
<keyword evidence="10 21" id="KW-0547">Nucleotide-binding</keyword>
<dbReference type="InterPro" id="IPR016185">
    <property type="entry name" value="PreATP-grasp_dom_sf"/>
</dbReference>
<dbReference type="PROSITE" id="PS00843">
    <property type="entry name" value="DALA_DALA_LIGASE_1"/>
    <property type="match status" value="1"/>
</dbReference>
<dbReference type="OrthoDB" id="9813261at2"/>
<dbReference type="Proteomes" id="UP000295543">
    <property type="component" value="Unassembled WGS sequence"/>
</dbReference>
<dbReference type="GO" id="GO:0008360">
    <property type="term" value="P:regulation of cell shape"/>
    <property type="evidence" value="ECO:0007669"/>
    <property type="project" value="UniProtKB-KW"/>
</dbReference>
<dbReference type="EC" id="6.3.2.4" evidence="6 18"/>
<keyword evidence="11 21" id="KW-0067">ATP-binding</keyword>
<dbReference type="GO" id="GO:0046872">
    <property type="term" value="F:metal ion binding"/>
    <property type="evidence" value="ECO:0007669"/>
    <property type="project" value="UniProtKB-KW"/>
</dbReference>
<evidence type="ECO:0000313" key="23">
    <source>
        <dbReference type="EMBL" id="TDK30037.1"/>
    </source>
</evidence>
<evidence type="ECO:0000256" key="7">
    <source>
        <dbReference type="ARBA" id="ARBA00022490"/>
    </source>
</evidence>
<feature type="active site" evidence="19">
    <location>
        <position position="292"/>
    </location>
</feature>
<dbReference type="Gene3D" id="3.40.50.20">
    <property type="match status" value="1"/>
</dbReference>
<keyword evidence="7 18" id="KW-0963">Cytoplasm</keyword>
<organism evidence="23 24">
    <name type="scientific">Luteimonas terrae</name>
    <dbReference type="NCBI Taxonomy" id="1530191"/>
    <lineage>
        <taxon>Bacteria</taxon>
        <taxon>Pseudomonadati</taxon>
        <taxon>Pseudomonadota</taxon>
        <taxon>Gammaproteobacteria</taxon>
        <taxon>Lysobacterales</taxon>
        <taxon>Lysobacteraceae</taxon>
        <taxon>Luteimonas</taxon>
    </lineage>
</organism>
<evidence type="ECO:0000256" key="2">
    <source>
        <dbReference type="ARBA" id="ARBA00003921"/>
    </source>
</evidence>
<keyword evidence="12 20" id="KW-0460">Magnesium</keyword>
<dbReference type="NCBIfam" id="TIGR01205">
    <property type="entry name" value="D_ala_D_alaTIGR"/>
    <property type="match status" value="1"/>
</dbReference>
<dbReference type="PANTHER" id="PTHR23132">
    <property type="entry name" value="D-ALANINE--D-ALANINE LIGASE"/>
    <property type="match status" value="1"/>
</dbReference>
<evidence type="ECO:0000256" key="12">
    <source>
        <dbReference type="ARBA" id="ARBA00022842"/>
    </source>
</evidence>
<dbReference type="GO" id="GO:0008716">
    <property type="term" value="F:D-alanine-D-alanine ligase activity"/>
    <property type="evidence" value="ECO:0007669"/>
    <property type="project" value="UniProtKB-UniRule"/>
</dbReference>
<comment type="cofactor">
    <cofactor evidence="1">
        <name>Mn(2+)</name>
        <dbReference type="ChEBI" id="CHEBI:29035"/>
    </cofactor>
</comment>
<comment type="catalytic activity">
    <reaction evidence="17 18">
        <text>2 D-alanine + ATP = D-alanyl-D-alanine + ADP + phosphate + H(+)</text>
        <dbReference type="Rhea" id="RHEA:11224"/>
        <dbReference type="ChEBI" id="CHEBI:15378"/>
        <dbReference type="ChEBI" id="CHEBI:30616"/>
        <dbReference type="ChEBI" id="CHEBI:43474"/>
        <dbReference type="ChEBI" id="CHEBI:57416"/>
        <dbReference type="ChEBI" id="CHEBI:57822"/>
        <dbReference type="ChEBI" id="CHEBI:456216"/>
        <dbReference type="EC" id="6.3.2.4"/>
    </reaction>
</comment>
<dbReference type="GO" id="GO:0071555">
    <property type="term" value="P:cell wall organization"/>
    <property type="evidence" value="ECO:0007669"/>
    <property type="project" value="UniProtKB-KW"/>
</dbReference>
<reference evidence="23 24" key="1">
    <citation type="submission" date="2019-03" db="EMBL/GenBank/DDBJ databases">
        <title>Luteimonas zhaokaii sp.nov., isolated from the rectal contents of Plateau pika in Yushu, Qinghai Province, China.</title>
        <authorList>
            <person name="Zhang G."/>
        </authorList>
    </citation>
    <scope>NUCLEOTIDE SEQUENCE [LARGE SCALE GENOMIC DNA]</scope>
    <source>
        <strain evidence="23 24">THG-MD21</strain>
    </source>
</reference>
<dbReference type="Pfam" id="PF07478">
    <property type="entry name" value="Dala_Dala_lig_C"/>
    <property type="match status" value="1"/>
</dbReference>
<gene>
    <name evidence="18" type="primary">ddl</name>
    <name evidence="23" type="ORF">E2F49_12635</name>
</gene>
<evidence type="ECO:0000256" key="21">
    <source>
        <dbReference type="PROSITE-ProRule" id="PRU00409"/>
    </source>
</evidence>
<comment type="subcellular location">
    <subcellularLocation>
        <location evidence="3 18">Cytoplasm</location>
    </subcellularLocation>
</comment>
<comment type="pathway">
    <text evidence="4 18">Cell wall biogenesis; peptidoglycan biosynthesis.</text>
</comment>
<evidence type="ECO:0000313" key="24">
    <source>
        <dbReference type="Proteomes" id="UP000295543"/>
    </source>
</evidence>
<evidence type="ECO:0000256" key="9">
    <source>
        <dbReference type="ARBA" id="ARBA00022723"/>
    </source>
</evidence>
<dbReference type="InterPro" id="IPR013815">
    <property type="entry name" value="ATP_grasp_subdomain_1"/>
</dbReference>
<keyword evidence="24" id="KW-1185">Reference proteome</keyword>
<keyword evidence="13 18" id="KW-0133">Cell shape</keyword>
<evidence type="ECO:0000256" key="15">
    <source>
        <dbReference type="ARBA" id="ARBA00023211"/>
    </source>
</evidence>
<keyword evidence="15 20" id="KW-0464">Manganese</keyword>
<dbReference type="InterPro" id="IPR011095">
    <property type="entry name" value="Dala_Dala_lig_C"/>
</dbReference>
<evidence type="ECO:0000256" key="17">
    <source>
        <dbReference type="ARBA" id="ARBA00047614"/>
    </source>
</evidence>
<comment type="caution">
    <text evidence="23">The sequence shown here is derived from an EMBL/GenBank/DDBJ whole genome shotgun (WGS) entry which is preliminary data.</text>
</comment>
<accession>A0A4R5U7S0</accession>
<dbReference type="GO" id="GO:0009252">
    <property type="term" value="P:peptidoglycan biosynthetic process"/>
    <property type="evidence" value="ECO:0007669"/>
    <property type="project" value="UniProtKB-UniRule"/>
</dbReference>
<dbReference type="SUPFAM" id="SSF52440">
    <property type="entry name" value="PreATP-grasp domain"/>
    <property type="match status" value="1"/>
</dbReference>
<dbReference type="SUPFAM" id="SSF56059">
    <property type="entry name" value="Glutathione synthetase ATP-binding domain-like"/>
    <property type="match status" value="1"/>
</dbReference>
<evidence type="ECO:0000259" key="22">
    <source>
        <dbReference type="PROSITE" id="PS50975"/>
    </source>
</evidence>
<keyword evidence="8 18" id="KW-0436">Ligase</keyword>
<evidence type="ECO:0000256" key="11">
    <source>
        <dbReference type="ARBA" id="ARBA00022840"/>
    </source>
</evidence>
<evidence type="ECO:0000256" key="5">
    <source>
        <dbReference type="ARBA" id="ARBA00010871"/>
    </source>
</evidence>
<protein>
    <recommendedName>
        <fullName evidence="6 18">D-alanine--D-alanine ligase</fullName>
        <ecNumber evidence="6 18">6.3.2.4</ecNumber>
    </recommendedName>
    <alternativeName>
        <fullName evidence="18">D-Ala-D-Ala ligase</fullName>
    </alternativeName>
    <alternativeName>
        <fullName evidence="18">D-alanylalanine synthetase</fullName>
    </alternativeName>
</protein>
<dbReference type="PROSITE" id="PS50975">
    <property type="entry name" value="ATP_GRASP"/>
    <property type="match status" value="1"/>
</dbReference>
<dbReference type="HAMAP" id="MF_00047">
    <property type="entry name" value="Dala_Dala_lig"/>
    <property type="match status" value="1"/>
</dbReference>
<dbReference type="InterPro" id="IPR011127">
    <property type="entry name" value="Dala_Dala_lig_N"/>
</dbReference>
<dbReference type="RefSeq" id="WP_133394225.1">
    <property type="nucleotide sequence ID" value="NZ_SMTG01000005.1"/>
</dbReference>
<comment type="cofactor">
    <cofactor evidence="20">
        <name>Mg(2+)</name>
        <dbReference type="ChEBI" id="CHEBI:18420"/>
    </cofactor>
    <cofactor evidence="20">
        <name>Mn(2+)</name>
        <dbReference type="ChEBI" id="CHEBI:29035"/>
    </cofactor>
    <text evidence="20">Binds 2 magnesium or manganese ions per subunit.</text>
</comment>
<keyword evidence="9 20" id="KW-0479">Metal-binding</keyword>
<dbReference type="Gene3D" id="3.30.1490.20">
    <property type="entry name" value="ATP-grasp fold, A domain"/>
    <property type="match status" value="1"/>
</dbReference>
<feature type="active site" evidence="19">
    <location>
        <position position="29"/>
    </location>
</feature>
<evidence type="ECO:0000256" key="1">
    <source>
        <dbReference type="ARBA" id="ARBA00001936"/>
    </source>
</evidence>
<evidence type="ECO:0000256" key="18">
    <source>
        <dbReference type="HAMAP-Rule" id="MF_00047"/>
    </source>
</evidence>
<name>A0A4R5U7S0_9GAMM</name>
<sequence>MSLTLSPPRFTDPAVFGRVAVLLGGPGSEREVSLQSGQGVLDALRARGVDAHAIDGVPELAKAIVAGEFDRVFNILHGGDGENGVVQGLCEAFAIPYTGSRVLGSALTMDKIRTKQVWMSLDLPTPRYRRLQPGDDVHAAARAIGLPVIIKPSKEGSSVGISRVFADADLEAAVALAARYPGELLMEQMVEGDELTVAVIEDVDGPLALPSIRIVPKGAWYDYEAKYISDDTQYLCPGLDGEDEVRIGALAVDAFVAAGCSGWGRVDVMRDRRTGALLLLEVNTAPGMTSHSLVPKAAASIGIDYPALCWRVLEATIPVEVAAR</sequence>
<dbReference type="EMBL" id="SMTG01000005">
    <property type="protein sequence ID" value="TDK30037.1"/>
    <property type="molecule type" value="Genomic_DNA"/>
</dbReference>
<evidence type="ECO:0000256" key="6">
    <source>
        <dbReference type="ARBA" id="ARBA00012216"/>
    </source>
</evidence>
<dbReference type="Pfam" id="PF01820">
    <property type="entry name" value="Dala_Dala_lig_N"/>
    <property type="match status" value="1"/>
</dbReference>
<dbReference type="AlphaFoldDB" id="A0A4R5U7S0"/>
<evidence type="ECO:0000256" key="13">
    <source>
        <dbReference type="ARBA" id="ARBA00022960"/>
    </source>
</evidence>
<feature type="binding site" evidence="20">
    <location>
        <position position="267"/>
    </location>
    <ligand>
        <name>Mg(2+)</name>
        <dbReference type="ChEBI" id="CHEBI:18420"/>
        <label>1</label>
    </ligand>
</feature>
<comment type="function">
    <text evidence="2 18">Cell wall formation.</text>
</comment>
<feature type="binding site" evidence="20">
    <location>
        <position position="281"/>
    </location>
    <ligand>
        <name>Mg(2+)</name>
        <dbReference type="ChEBI" id="CHEBI:18420"/>
        <label>2</label>
    </ligand>
</feature>
<evidence type="ECO:0000256" key="16">
    <source>
        <dbReference type="ARBA" id="ARBA00023316"/>
    </source>
</evidence>
<evidence type="ECO:0000256" key="14">
    <source>
        <dbReference type="ARBA" id="ARBA00022984"/>
    </source>
</evidence>
<comment type="similarity">
    <text evidence="5 18">Belongs to the D-alanine--D-alanine ligase family.</text>
</comment>
<evidence type="ECO:0000256" key="3">
    <source>
        <dbReference type="ARBA" id="ARBA00004496"/>
    </source>
</evidence>
<evidence type="ECO:0000256" key="10">
    <source>
        <dbReference type="ARBA" id="ARBA00022741"/>
    </source>
</evidence>
<dbReference type="NCBIfam" id="NF002378">
    <property type="entry name" value="PRK01372.1"/>
    <property type="match status" value="1"/>
</dbReference>
<keyword evidence="14 18" id="KW-0573">Peptidoglycan synthesis</keyword>
<dbReference type="FunFam" id="3.30.470.20:FF:000008">
    <property type="entry name" value="D-alanine--D-alanine ligase"/>
    <property type="match status" value="1"/>
</dbReference>
<proteinExistence type="inferred from homology"/>
<dbReference type="Gene3D" id="3.30.470.20">
    <property type="entry name" value="ATP-grasp fold, B domain"/>
    <property type="match status" value="1"/>
</dbReference>
<evidence type="ECO:0000256" key="19">
    <source>
        <dbReference type="PIRSR" id="PIRSR039102-1"/>
    </source>
</evidence>
<dbReference type="PROSITE" id="PS00844">
    <property type="entry name" value="DALA_DALA_LIGASE_2"/>
    <property type="match status" value="1"/>
</dbReference>
<feature type="active site" evidence="19">
    <location>
        <position position="157"/>
    </location>
</feature>
<feature type="binding site" evidence="20">
    <location>
        <position position="283"/>
    </location>
    <ligand>
        <name>Mg(2+)</name>
        <dbReference type="ChEBI" id="CHEBI:18420"/>
        <label>2</label>
    </ligand>
</feature>